<gene>
    <name evidence="1" type="ORF">BpHYR1_047456</name>
</gene>
<comment type="caution">
    <text evidence="1">The sequence shown here is derived from an EMBL/GenBank/DDBJ whole genome shotgun (WGS) entry which is preliminary data.</text>
</comment>
<evidence type="ECO:0000313" key="1">
    <source>
        <dbReference type="EMBL" id="RNA08716.1"/>
    </source>
</evidence>
<sequence>MHFIKHLKSDLKCDHELIVTETNYFSSNKYGVNHENFDTMLLPLSFAFAVEIPSNDEFLKVAIDKEKCFVI</sequence>
<dbReference type="AlphaFoldDB" id="A0A3M7QBB7"/>
<dbReference type="EMBL" id="REGN01006650">
    <property type="protein sequence ID" value="RNA08716.1"/>
    <property type="molecule type" value="Genomic_DNA"/>
</dbReference>
<protein>
    <submittedName>
        <fullName evidence="1">Uncharacterized protein</fullName>
    </submittedName>
</protein>
<evidence type="ECO:0000313" key="2">
    <source>
        <dbReference type="Proteomes" id="UP000276133"/>
    </source>
</evidence>
<reference evidence="1 2" key="1">
    <citation type="journal article" date="2018" name="Sci. Rep.">
        <title>Genomic signatures of local adaptation to the degree of environmental predictability in rotifers.</title>
        <authorList>
            <person name="Franch-Gras L."/>
            <person name="Hahn C."/>
            <person name="Garcia-Roger E.M."/>
            <person name="Carmona M.J."/>
            <person name="Serra M."/>
            <person name="Gomez A."/>
        </authorList>
    </citation>
    <scope>NUCLEOTIDE SEQUENCE [LARGE SCALE GENOMIC DNA]</scope>
    <source>
        <strain evidence="1">HYR1</strain>
    </source>
</reference>
<dbReference type="Proteomes" id="UP000276133">
    <property type="component" value="Unassembled WGS sequence"/>
</dbReference>
<keyword evidence="2" id="KW-1185">Reference proteome</keyword>
<organism evidence="1 2">
    <name type="scientific">Brachionus plicatilis</name>
    <name type="common">Marine rotifer</name>
    <name type="synonym">Brachionus muelleri</name>
    <dbReference type="NCBI Taxonomy" id="10195"/>
    <lineage>
        <taxon>Eukaryota</taxon>
        <taxon>Metazoa</taxon>
        <taxon>Spiralia</taxon>
        <taxon>Gnathifera</taxon>
        <taxon>Rotifera</taxon>
        <taxon>Eurotatoria</taxon>
        <taxon>Monogononta</taxon>
        <taxon>Pseudotrocha</taxon>
        <taxon>Ploima</taxon>
        <taxon>Brachionidae</taxon>
        <taxon>Brachionus</taxon>
    </lineage>
</organism>
<proteinExistence type="predicted"/>
<accession>A0A3M7QBB7</accession>
<name>A0A3M7QBB7_BRAPC</name>